<feature type="transmembrane region" description="Helical" evidence="1">
    <location>
        <begin position="36"/>
        <end position="59"/>
    </location>
</feature>
<feature type="transmembrane region" description="Helical" evidence="1">
    <location>
        <begin position="94"/>
        <end position="119"/>
    </location>
</feature>
<organism evidence="2 3">
    <name type="scientific">Saccharophagus degradans (strain 2-40 / ATCC 43961 / DSM 17024)</name>
    <dbReference type="NCBI Taxonomy" id="203122"/>
    <lineage>
        <taxon>Bacteria</taxon>
        <taxon>Pseudomonadati</taxon>
        <taxon>Pseudomonadota</taxon>
        <taxon>Gammaproteobacteria</taxon>
        <taxon>Cellvibrionales</taxon>
        <taxon>Cellvibrionaceae</taxon>
        <taxon>Saccharophagus</taxon>
    </lineage>
</organism>
<protein>
    <submittedName>
        <fullName evidence="2">Uncharacterized protein</fullName>
    </submittedName>
</protein>
<feature type="transmembrane region" description="Helical" evidence="1">
    <location>
        <begin position="71"/>
        <end position="88"/>
    </location>
</feature>
<sequence length="130" mass="14111">MFVHLLRKLLHKPAPLCAPFSSALCIFGAGSIPMFFLLPVLIILGLSPALLAWALAAYFSPEAYDIKPLKMLVVSFVLSLVIGMSVNIELESGMLSGIVFISVASFALSCVLIPLTIIYKYVRLRLAKNA</sequence>
<evidence type="ECO:0000256" key="1">
    <source>
        <dbReference type="SAM" id="Phobius"/>
    </source>
</evidence>
<dbReference type="KEGG" id="sde:Sde_1830"/>
<dbReference type="AlphaFoldDB" id="Q21JN9"/>
<proteinExistence type="predicted"/>
<reference evidence="2 3" key="1">
    <citation type="journal article" date="2008" name="PLoS Genet.">
        <title>Complete genome sequence of the complex carbohydrate-degrading marine bacterium, Saccharophagus degradans strain 2-40 T.</title>
        <authorList>
            <person name="Weiner R.M."/>
            <person name="Taylor L.E.II."/>
            <person name="Henrissat B."/>
            <person name="Hauser L."/>
            <person name="Land M."/>
            <person name="Coutinho P.M."/>
            <person name="Rancurel C."/>
            <person name="Saunders E.H."/>
            <person name="Longmire A.G."/>
            <person name="Zhang H."/>
            <person name="Bayer E.A."/>
            <person name="Gilbert H.J."/>
            <person name="Larimer F."/>
            <person name="Zhulin I.B."/>
            <person name="Ekborg N.A."/>
            <person name="Lamed R."/>
            <person name="Richardson P.M."/>
            <person name="Borovok I."/>
            <person name="Hutcheson S."/>
        </authorList>
    </citation>
    <scope>NUCLEOTIDE SEQUENCE [LARGE SCALE GENOMIC DNA]</scope>
    <source>
        <strain evidence="3">2-40 / ATCC 43961 / DSM 17024</strain>
    </source>
</reference>
<name>Q21JN9_SACD2</name>
<accession>Q21JN9</accession>
<gene>
    <name evidence="2" type="ordered locus">Sde_1830</name>
</gene>
<keyword evidence="3" id="KW-1185">Reference proteome</keyword>
<keyword evidence="1" id="KW-1133">Transmembrane helix</keyword>
<keyword evidence="1" id="KW-0812">Transmembrane</keyword>
<evidence type="ECO:0000313" key="2">
    <source>
        <dbReference type="EMBL" id="ABD81090.1"/>
    </source>
</evidence>
<dbReference type="Proteomes" id="UP000001947">
    <property type="component" value="Chromosome"/>
</dbReference>
<dbReference type="EMBL" id="CP000282">
    <property type="protein sequence ID" value="ABD81090.1"/>
    <property type="molecule type" value="Genomic_DNA"/>
</dbReference>
<dbReference type="HOGENOM" id="CLU_1936595_0_0_6"/>
<keyword evidence="1" id="KW-0472">Membrane</keyword>
<evidence type="ECO:0000313" key="3">
    <source>
        <dbReference type="Proteomes" id="UP000001947"/>
    </source>
</evidence>